<sequence>MTNPTPPRPSYQPTPGLVTTPWHTPKPPAYPTIPAGTTFHQTAGTIPLLPDNHKATVDWARARRAARALITPATMTGLGLAPVWAALTRSLIEESGLDAEIGLSFMCVVFALLAQLTGRSPATLTVIVLVATGTGTTYLALWS</sequence>
<dbReference type="AlphaFoldDB" id="A0A9W6QF83"/>
<evidence type="ECO:0000256" key="2">
    <source>
        <dbReference type="SAM" id="Phobius"/>
    </source>
</evidence>
<accession>A0A9W6QF83</accession>
<evidence type="ECO:0000256" key="1">
    <source>
        <dbReference type="SAM" id="MobiDB-lite"/>
    </source>
</evidence>
<feature type="compositionally biased region" description="Pro residues" evidence="1">
    <location>
        <begin position="1"/>
        <end position="12"/>
    </location>
</feature>
<feature type="region of interest" description="Disordered" evidence="1">
    <location>
        <begin position="1"/>
        <end position="27"/>
    </location>
</feature>
<keyword evidence="2" id="KW-0472">Membrane</keyword>
<protein>
    <submittedName>
        <fullName evidence="3">Uncharacterized protein</fullName>
    </submittedName>
</protein>
<dbReference type="EMBL" id="BSSA01000054">
    <property type="protein sequence ID" value="GLW75325.1"/>
    <property type="molecule type" value="Genomic_DNA"/>
</dbReference>
<proteinExistence type="predicted"/>
<evidence type="ECO:0000313" key="3">
    <source>
        <dbReference type="EMBL" id="GLW75325.1"/>
    </source>
</evidence>
<name>A0A9W6QF83_9ACTN</name>
<dbReference type="Proteomes" id="UP001165041">
    <property type="component" value="Unassembled WGS sequence"/>
</dbReference>
<comment type="caution">
    <text evidence="3">The sequence shown here is derived from an EMBL/GenBank/DDBJ whole genome shotgun (WGS) entry which is preliminary data.</text>
</comment>
<reference evidence="3" key="1">
    <citation type="submission" date="2023-02" db="EMBL/GenBank/DDBJ databases">
        <title>Kitasatospora phosalacinea NBRC 14627.</title>
        <authorList>
            <person name="Ichikawa N."/>
            <person name="Sato H."/>
            <person name="Tonouchi N."/>
        </authorList>
    </citation>
    <scope>NUCLEOTIDE SEQUENCE</scope>
    <source>
        <strain evidence="3">NBRC 14627</strain>
    </source>
</reference>
<keyword evidence="2" id="KW-1133">Transmembrane helix</keyword>
<gene>
    <name evidence="3" type="ORF">Kpho02_76220</name>
</gene>
<feature type="transmembrane region" description="Helical" evidence="2">
    <location>
        <begin position="68"/>
        <end position="87"/>
    </location>
</feature>
<evidence type="ECO:0000313" key="4">
    <source>
        <dbReference type="Proteomes" id="UP001165041"/>
    </source>
</evidence>
<keyword evidence="2" id="KW-0812">Transmembrane</keyword>
<dbReference type="RefSeq" id="WP_285740859.1">
    <property type="nucleotide sequence ID" value="NZ_BSSA01000054.1"/>
</dbReference>
<feature type="transmembrane region" description="Helical" evidence="2">
    <location>
        <begin position="123"/>
        <end position="142"/>
    </location>
</feature>
<organism evidence="3 4">
    <name type="scientific">Kitasatospora phosalacinea</name>
    <dbReference type="NCBI Taxonomy" id="2065"/>
    <lineage>
        <taxon>Bacteria</taxon>
        <taxon>Bacillati</taxon>
        <taxon>Actinomycetota</taxon>
        <taxon>Actinomycetes</taxon>
        <taxon>Kitasatosporales</taxon>
        <taxon>Streptomycetaceae</taxon>
        <taxon>Kitasatospora</taxon>
    </lineage>
</organism>